<protein>
    <submittedName>
        <fullName evidence="6">AcrR family transcriptional regulator</fullName>
    </submittedName>
</protein>
<dbReference type="InterPro" id="IPR050109">
    <property type="entry name" value="HTH-type_TetR-like_transc_reg"/>
</dbReference>
<dbReference type="Pfam" id="PF00440">
    <property type="entry name" value="TetR_N"/>
    <property type="match status" value="1"/>
</dbReference>
<dbReference type="EMBL" id="JACHJP010000003">
    <property type="protein sequence ID" value="MBB4916651.1"/>
    <property type="molecule type" value="Genomic_DNA"/>
</dbReference>
<dbReference type="GO" id="GO:0003700">
    <property type="term" value="F:DNA-binding transcription factor activity"/>
    <property type="evidence" value="ECO:0007669"/>
    <property type="project" value="TreeGrafter"/>
</dbReference>
<dbReference type="PROSITE" id="PS50977">
    <property type="entry name" value="HTH_TETR_2"/>
    <property type="match status" value="1"/>
</dbReference>
<dbReference type="AlphaFoldDB" id="A0A7W7VN94"/>
<dbReference type="GO" id="GO:0000976">
    <property type="term" value="F:transcription cis-regulatory region binding"/>
    <property type="evidence" value="ECO:0007669"/>
    <property type="project" value="TreeGrafter"/>
</dbReference>
<keyword evidence="3" id="KW-0804">Transcription</keyword>
<comment type="caution">
    <text evidence="6">The sequence shown here is derived from an EMBL/GenBank/DDBJ whole genome shotgun (WGS) entry which is preliminary data.</text>
</comment>
<evidence type="ECO:0000256" key="1">
    <source>
        <dbReference type="ARBA" id="ARBA00023015"/>
    </source>
</evidence>
<keyword evidence="1" id="KW-0805">Transcription regulation</keyword>
<reference evidence="6 7" key="1">
    <citation type="submission" date="2020-08" db="EMBL/GenBank/DDBJ databases">
        <title>Genomic Encyclopedia of Type Strains, Phase III (KMG-III): the genomes of soil and plant-associated and newly described type strains.</title>
        <authorList>
            <person name="Whitman W."/>
        </authorList>
    </citation>
    <scope>NUCLEOTIDE SEQUENCE [LARGE SCALE GENOMIC DNA]</scope>
    <source>
        <strain evidence="6 7">CECT 8840</strain>
    </source>
</reference>
<keyword evidence="7" id="KW-1185">Reference proteome</keyword>
<dbReference type="Proteomes" id="UP000552644">
    <property type="component" value="Unassembled WGS sequence"/>
</dbReference>
<feature type="DNA-binding region" description="H-T-H motif" evidence="4">
    <location>
        <begin position="35"/>
        <end position="54"/>
    </location>
</feature>
<dbReference type="Pfam" id="PF21597">
    <property type="entry name" value="TetR_C_43"/>
    <property type="match status" value="1"/>
</dbReference>
<accession>A0A7W7VN94</accession>
<dbReference type="SUPFAM" id="SSF48498">
    <property type="entry name" value="Tetracyclin repressor-like, C-terminal domain"/>
    <property type="match status" value="1"/>
</dbReference>
<evidence type="ECO:0000256" key="2">
    <source>
        <dbReference type="ARBA" id="ARBA00023125"/>
    </source>
</evidence>
<evidence type="ECO:0000256" key="3">
    <source>
        <dbReference type="ARBA" id="ARBA00023163"/>
    </source>
</evidence>
<dbReference type="PANTHER" id="PTHR30055:SF234">
    <property type="entry name" value="HTH-TYPE TRANSCRIPTIONAL REGULATOR BETI"/>
    <property type="match status" value="1"/>
</dbReference>
<evidence type="ECO:0000259" key="5">
    <source>
        <dbReference type="PROSITE" id="PS50977"/>
    </source>
</evidence>
<dbReference type="InterPro" id="IPR036271">
    <property type="entry name" value="Tet_transcr_reg_TetR-rel_C_sf"/>
</dbReference>
<dbReference type="PRINTS" id="PR00455">
    <property type="entry name" value="HTHTETR"/>
</dbReference>
<dbReference type="RefSeq" id="WP_312863705.1">
    <property type="nucleotide sequence ID" value="NZ_JACHJP010000003.1"/>
</dbReference>
<dbReference type="InterPro" id="IPR009057">
    <property type="entry name" value="Homeodomain-like_sf"/>
</dbReference>
<evidence type="ECO:0000256" key="4">
    <source>
        <dbReference type="PROSITE-ProRule" id="PRU00335"/>
    </source>
</evidence>
<keyword evidence="2 4" id="KW-0238">DNA-binding</keyword>
<dbReference type="InterPro" id="IPR001647">
    <property type="entry name" value="HTH_TetR"/>
</dbReference>
<evidence type="ECO:0000313" key="6">
    <source>
        <dbReference type="EMBL" id="MBB4916651.1"/>
    </source>
</evidence>
<sequence length="191" mass="20600">METVQRPMRADARRNYERLLTAAHAAFAEQGTEASLEEVARTAGVGIGTLYRHFPTRRALLEAVLHDSLAGLDTRARELLGSGSPGEALLEWTRHLMAHVTVYRGLAATLMSSFDDPASELYGACERVRVGGDALLASAQRAGAVRDDVTGADLTKLVNAVAWAGEHCDDDTAERLLTLVMDGLRAGNRRS</sequence>
<dbReference type="SUPFAM" id="SSF46689">
    <property type="entry name" value="Homeodomain-like"/>
    <property type="match status" value="1"/>
</dbReference>
<organism evidence="6 7">
    <name type="scientific">Streptosporangium saharense</name>
    <dbReference type="NCBI Taxonomy" id="1706840"/>
    <lineage>
        <taxon>Bacteria</taxon>
        <taxon>Bacillati</taxon>
        <taxon>Actinomycetota</taxon>
        <taxon>Actinomycetes</taxon>
        <taxon>Streptosporangiales</taxon>
        <taxon>Streptosporangiaceae</taxon>
        <taxon>Streptosporangium</taxon>
    </lineage>
</organism>
<name>A0A7W7VN94_9ACTN</name>
<gene>
    <name evidence="6" type="ORF">FHS44_003739</name>
</gene>
<evidence type="ECO:0000313" key="7">
    <source>
        <dbReference type="Proteomes" id="UP000552644"/>
    </source>
</evidence>
<proteinExistence type="predicted"/>
<dbReference type="Gene3D" id="1.10.357.10">
    <property type="entry name" value="Tetracycline Repressor, domain 2"/>
    <property type="match status" value="1"/>
</dbReference>
<dbReference type="InterPro" id="IPR049445">
    <property type="entry name" value="TetR_SbtR-like_C"/>
</dbReference>
<dbReference type="PANTHER" id="PTHR30055">
    <property type="entry name" value="HTH-TYPE TRANSCRIPTIONAL REGULATOR RUTR"/>
    <property type="match status" value="1"/>
</dbReference>
<feature type="domain" description="HTH tetR-type" evidence="5">
    <location>
        <begin position="13"/>
        <end position="72"/>
    </location>
</feature>